<evidence type="ECO:0000256" key="6">
    <source>
        <dbReference type="ARBA" id="ARBA00022723"/>
    </source>
</evidence>
<protein>
    <recommendedName>
        <fullName evidence="3">FAD:protein FMN transferase</fullName>
        <ecNumber evidence="2">2.7.1.180</ecNumber>
    </recommendedName>
    <alternativeName>
        <fullName evidence="9">Flavin transferase</fullName>
    </alternativeName>
</protein>
<dbReference type="Gene3D" id="3.10.520.10">
    <property type="entry name" value="ApbE-like domains"/>
    <property type="match status" value="1"/>
</dbReference>
<evidence type="ECO:0000256" key="8">
    <source>
        <dbReference type="ARBA" id="ARBA00022842"/>
    </source>
</evidence>
<keyword evidence="6" id="KW-0479">Metal-binding</keyword>
<evidence type="ECO:0000256" key="3">
    <source>
        <dbReference type="ARBA" id="ARBA00016337"/>
    </source>
</evidence>
<evidence type="ECO:0000313" key="11">
    <source>
        <dbReference type="EMBL" id="MPM04948.1"/>
    </source>
</evidence>
<comment type="caution">
    <text evidence="11">The sequence shown here is derived from an EMBL/GenBank/DDBJ whole genome shotgun (WGS) entry which is preliminary data.</text>
</comment>
<accession>A0A644WNA2</accession>
<evidence type="ECO:0000256" key="1">
    <source>
        <dbReference type="ARBA" id="ARBA00001946"/>
    </source>
</evidence>
<evidence type="ECO:0000256" key="7">
    <source>
        <dbReference type="ARBA" id="ARBA00022827"/>
    </source>
</evidence>
<dbReference type="EC" id="2.7.1.180" evidence="2"/>
<proteinExistence type="predicted"/>
<evidence type="ECO:0000256" key="4">
    <source>
        <dbReference type="ARBA" id="ARBA00022630"/>
    </source>
</evidence>
<keyword evidence="5 11" id="KW-0808">Transferase</keyword>
<keyword evidence="8" id="KW-0460">Magnesium</keyword>
<dbReference type="PIRSF" id="PIRSF006268">
    <property type="entry name" value="ApbE"/>
    <property type="match status" value="1"/>
</dbReference>
<evidence type="ECO:0000256" key="5">
    <source>
        <dbReference type="ARBA" id="ARBA00022679"/>
    </source>
</evidence>
<dbReference type="GO" id="GO:0046872">
    <property type="term" value="F:metal ion binding"/>
    <property type="evidence" value="ECO:0007669"/>
    <property type="project" value="UniProtKB-KW"/>
</dbReference>
<name>A0A644WNA2_9ZZZZ</name>
<evidence type="ECO:0000256" key="10">
    <source>
        <dbReference type="ARBA" id="ARBA00048540"/>
    </source>
</evidence>
<keyword evidence="4" id="KW-0285">Flavoprotein</keyword>
<dbReference type="SUPFAM" id="SSF143631">
    <property type="entry name" value="ApbE-like"/>
    <property type="match status" value="1"/>
</dbReference>
<dbReference type="EMBL" id="VSSQ01001086">
    <property type="protein sequence ID" value="MPM04948.1"/>
    <property type="molecule type" value="Genomic_DNA"/>
</dbReference>
<comment type="catalytic activity">
    <reaction evidence="10">
        <text>L-threonyl-[protein] + FAD = FMN-L-threonyl-[protein] + AMP + H(+)</text>
        <dbReference type="Rhea" id="RHEA:36847"/>
        <dbReference type="Rhea" id="RHEA-COMP:11060"/>
        <dbReference type="Rhea" id="RHEA-COMP:11061"/>
        <dbReference type="ChEBI" id="CHEBI:15378"/>
        <dbReference type="ChEBI" id="CHEBI:30013"/>
        <dbReference type="ChEBI" id="CHEBI:57692"/>
        <dbReference type="ChEBI" id="CHEBI:74257"/>
        <dbReference type="ChEBI" id="CHEBI:456215"/>
        <dbReference type="EC" id="2.7.1.180"/>
    </reaction>
</comment>
<dbReference type="PROSITE" id="PS51257">
    <property type="entry name" value="PROKAR_LIPOPROTEIN"/>
    <property type="match status" value="1"/>
</dbReference>
<dbReference type="InterPro" id="IPR003374">
    <property type="entry name" value="ApbE-like_sf"/>
</dbReference>
<dbReference type="PANTHER" id="PTHR30040:SF2">
    <property type="entry name" value="FAD:PROTEIN FMN TRANSFERASE"/>
    <property type="match status" value="1"/>
</dbReference>
<evidence type="ECO:0000256" key="9">
    <source>
        <dbReference type="ARBA" id="ARBA00031306"/>
    </source>
</evidence>
<sequence length="347" mass="38158">MKKHFKILTSSLLLIFFLSILTGCSKDNKVTEPISRTELMMGTVVSVSLYDSSDEKILDKVFDKVKELENNLSINENGTLVDKINESAGVQPVKVDDDTYKVIKQGIEYSKISNGFFDITIGPLVKLWSIGLPEAKVPTQDEINSKLPLIGFNDVEFNDDDKTVFLKRNGMMLDLGGVAKGFTADVISDILTNEGVKSAIIDLGGNIFAHGEKVNGGNWNIGIQNPFSDRGDIVGTITVKNKSIVTSGIYERYIEKDGIKYHHILNPKTGYPYDNEVAGLTIISDTSTDGDGFSTSVFSMGVEKGIEFVHNLDGIDAIFVTKDNKVYITDGIRDIFKLTNTDFTLAN</sequence>
<gene>
    <name evidence="11" type="primary">apbE_15</name>
    <name evidence="11" type="ORF">SDC9_51229</name>
</gene>
<organism evidence="11">
    <name type="scientific">bioreactor metagenome</name>
    <dbReference type="NCBI Taxonomy" id="1076179"/>
    <lineage>
        <taxon>unclassified sequences</taxon>
        <taxon>metagenomes</taxon>
        <taxon>ecological metagenomes</taxon>
    </lineage>
</organism>
<dbReference type="AlphaFoldDB" id="A0A644WNA2"/>
<dbReference type="Pfam" id="PF02424">
    <property type="entry name" value="ApbE"/>
    <property type="match status" value="1"/>
</dbReference>
<dbReference type="InterPro" id="IPR024932">
    <property type="entry name" value="ApbE"/>
</dbReference>
<evidence type="ECO:0000256" key="2">
    <source>
        <dbReference type="ARBA" id="ARBA00011955"/>
    </source>
</evidence>
<dbReference type="PANTHER" id="PTHR30040">
    <property type="entry name" value="THIAMINE BIOSYNTHESIS LIPOPROTEIN APBE"/>
    <property type="match status" value="1"/>
</dbReference>
<dbReference type="GO" id="GO:0016740">
    <property type="term" value="F:transferase activity"/>
    <property type="evidence" value="ECO:0007669"/>
    <property type="project" value="UniProtKB-KW"/>
</dbReference>
<reference evidence="11" key="1">
    <citation type="submission" date="2019-08" db="EMBL/GenBank/DDBJ databases">
        <authorList>
            <person name="Kucharzyk K."/>
            <person name="Murdoch R.W."/>
            <person name="Higgins S."/>
            <person name="Loffler F."/>
        </authorList>
    </citation>
    <scope>NUCLEOTIDE SEQUENCE</scope>
</reference>
<comment type="cofactor">
    <cofactor evidence="1">
        <name>Mg(2+)</name>
        <dbReference type="ChEBI" id="CHEBI:18420"/>
    </cofactor>
</comment>
<keyword evidence="7" id="KW-0274">FAD</keyword>